<comment type="caution">
    <text evidence="17">The sequence shown here is derived from an EMBL/GenBank/DDBJ whole genome shotgun (WGS) entry which is preliminary data.</text>
</comment>
<dbReference type="Pfam" id="PF00587">
    <property type="entry name" value="tRNA-synt_2b"/>
    <property type="match status" value="1"/>
</dbReference>
<dbReference type="PANTHER" id="PTHR43697">
    <property type="entry name" value="SERYL-TRNA SYNTHETASE"/>
    <property type="match status" value="1"/>
</dbReference>
<dbReference type="Gene3D" id="1.10.287.40">
    <property type="entry name" value="Serine-tRNA synthetase, tRNA binding domain"/>
    <property type="match status" value="1"/>
</dbReference>
<dbReference type="GO" id="GO:0016260">
    <property type="term" value="P:selenocysteine biosynthetic process"/>
    <property type="evidence" value="ECO:0007669"/>
    <property type="project" value="UniProtKB-UniRule"/>
</dbReference>
<keyword evidence="4 12" id="KW-0963">Cytoplasm</keyword>
<dbReference type="PRINTS" id="PR00981">
    <property type="entry name" value="TRNASYNTHSER"/>
</dbReference>
<sequence length="432" mass="46485">MLDPRLLRNDPHAVATALARRGFEFDADAYAALDARRKALQTRTEELQAERNRRSKAIGQAKAAGEDIEPLKAEVSGLGDQLEAAKRELDAVQAEQDEIRSGLPNLPHDGVPDGLSEDDNVELRRVGEPAGFDFEVRDHVEIGEALAGMDAAAAAKITGARFTVMKGGVARLHRALIAFMLETHTAAGYTELNVPYIVNADSLFGTGQLPKFGDDLFRLAEPADYYLIPTAEVPVTNLVADSIVEAEALPLRFVTHSPCFRAEAGAAGRDVRGMIRQHQFEKVELVRMVHPDDSEAALEAITASAESILQALELPYRVVALAAGDMGFAAGRTYDLEVWLPSQGTYREISSCSNFGDFQARRMGARYRDPETGKPRLLHTLNGSGLAIGRALVAVLENHQQADGSVAIPAALQPFMGGTTRLAPAGQAAAAQ</sequence>
<gene>
    <name evidence="12" type="primary">serS</name>
    <name evidence="17" type="ORF">SAOR_08455</name>
</gene>
<comment type="function">
    <text evidence="12">Catalyzes the attachment of serine to tRNA(Ser). Is also able to aminoacylate tRNA(Sec) with serine, to form the misacylated tRNA L-seryl-tRNA(Sec), which will be further converted into selenocysteinyl-tRNA(Sec).</text>
</comment>
<evidence type="ECO:0000256" key="10">
    <source>
        <dbReference type="ARBA" id="ARBA00047929"/>
    </source>
</evidence>
<comment type="catalytic activity">
    <reaction evidence="10 12">
        <text>tRNA(Sec) + L-serine + ATP = L-seryl-tRNA(Sec) + AMP + diphosphate + H(+)</text>
        <dbReference type="Rhea" id="RHEA:42580"/>
        <dbReference type="Rhea" id="RHEA-COMP:9742"/>
        <dbReference type="Rhea" id="RHEA-COMP:10128"/>
        <dbReference type="ChEBI" id="CHEBI:15378"/>
        <dbReference type="ChEBI" id="CHEBI:30616"/>
        <dbReference type="ChEBI" id="CHEBI:33019"/>
        <dbReference type="ChEBI" id="CHEBI:33384"/>
        <dbReference type="ChEBI" id="CHEBI:78442"/>
        <dbReference type="ChEBI" id="CHEBI:78533"/>
        <dbReference type="ChEBI" id="CHEBI:456215"/>
        <dbReference type="EC" id="6.1.1.11"/>
    </reaction>
</comment>
<dbReference type="GO" id="GO:0005524">
    <property type="term" value="F:ATP binding"/>
    <property type="evidence" value="ECO:0007669"/>
    <property type="project" value="UniProtKB-UniRule"/>
</dbReference>
<dbReference type="GO" id="GO:0006434">
    <property type="term" value="P:seryl-tRNA aminoacylation"/>
    <property type="evidence" value="ECO:0007669"/>
    <property type="project" value="UniProtKB-UniRule"/>
</dbReference>
<dbReference type="GO" id="GO:0004828">
    <property type="term" value="F:serine-tRNA ligase activity"/>
    <property type="evidence" value="ECO:0007669"/>
    <property type="project" value="UniProtKB-UniRule"/>
</dbReference>
<feature type="binding site" evidence="12 13">
    <location>
        <position position="284"/>
    </location>
    <ligand>
        <name>L-serine</name>
        <dbReference type="ChEBI" id="CHEBI:33384"/>
    </ligand>
</feature>
<dbReference type="GO" id="GO:0005737">
    <property type="term" value="C:cytoplasm"/>
    <property type="evidence" value="ECO:0007669"/>
    <property type="project" value="UniProtKB-SubCell"/>
</dbReference>
<feature type="domain" description="Aminoacyl-transfer RNA synthetases class-II family profile" evidence="16">
    <location>
        <begin position="171"/>
        <end position="409"/>
    </location>
</feature>
<keyword evidence="18" id="KW-1185">Reference proteome</keyword>
<dbReference type="PROSITE" id="PS50862">
    <property type="entry name" value="AA_TRNA_LIGASE_II"/>
    <property type="match status" value="1"/>
</dbReference>
<organism evidence="17 18">
    <name type="scientific">Salinisphaera orenii MK-B5</name>
    <dbReference type="NCBI Taxonomy" id="856730"/>
    <lineage>
        <taxon>Bacteria</taxon>
        <taxon>Pseudomonadati</taxon>
        <taxon>Pseudomonadota</taxon>
        <taxon>Gammaproteobacteria</taxon>
        <taxon>Salinisphaerales</taxon>
        <taxon>Salinisphaeraceae</taxon>
        <taxon>Salinisphaera</taxon>
    </lineage>
</organism>
<name>A0A423PP43_9GAMM</name>
<evidence type="ECO:0000256" key="3">
    <source>
        <dbReference type="ARBA" id="ARBA00010728"/>
    </source>
</evidence>
<feature type="binding site" evidence="13">
    <location>
        <position position="261"/>
    </location>
    <ligand>
        <name>L-serine</name>
        <dbReference type="ChEBI" id="CHEBI:33384"/>
    </ligand>
</feature>
<feature type="binding site" evidence="13">
    <location>
        <position position="382"/>
    </location>
    <ligand>
        <name>L-serine</name>
        <dbReference type="ChEBI" id="CHEBI:33384"/>
    </ligand>
</feature>
<evidence type="ECO:0000256" key="13">
    <source>
        <dbReference type="PIRSR" id="PIRSR001529-1"/>
    </source>
</evidence>
<dbReference type="Gene3D" id="3.30.930.10">
    <property type="entry name" value="Bira Bifunctional Protein, Domain 2"/>
    <property type="match status" value="1"/>
</dbReference>
<comment type="similarity">
    <text evidence="3 12">Belongs to the class-II aminoacyl-tRNA synthetase family. Type-1 seryl-tRNA synthetase subfamily.</text>
</comment>
<comment type="subcellular location">
    <subcellularLocation>
        <location evidence="1 12">Cytoplasm</location>
    </subcellularLocation>
</comment>
<dbReference type="InterPro" id="IPR045864">
    <property type="entry name" value="aa-tRNA-synth_II/BPL/LPL"/>
</dbReference>
<dbReference type="PANTHER" id="PTHR43697:SF1">
    <property type="entry name" value="SERINE--TRNA LIGASE"/>
    <property type="match status" value="1"/>
</dbReference>
<evidence type="ECO:0000256" key="12">
    <source>
        <dbReference type="HAMAP-Rule" id="MF_00176"/>
    </source>
</evidence>
<dbReference type="InterPro" id="IPR015866">
    <property type="entry name" value="Ser-tRNA-synth_1_N"/>
</dbReference>
<dbReference type="SUPFAM" id="SSF55681">
    <property type="entry name" value="Class II aaRS and biotin synthetases"/>
    <property type="match status" value="1"/>
</dbReference>
<proteinExistence type="inferred from homology"/>
<comment type="catalytic activity">
    <reaction evidence="11 12">
        <text>tRNA(Ser) + L-serine + ATP = L-seryl-tRNA(Ser) + AMP + diphosphate + H(+)</text>
        <dbReference type="Rhea" id="RHEA:12292"/>
        <dbReference type="Rhea" id="RHEA-COMP:9669"/>
        <dbReference type="Rhea" id="RHEA-COMP:9703"/>
        <dbReference type="ChEBI" id="CHEBI:15378"/>
        <dbReference type="ChEBI" id="CHEBI:30616"/>
        <dbReference type="ChEBI" id="CHEBI:33019"/>
        <dbReference type="ChEBI" id="CHEBI:33384"/>
        <dbReference type="ChEBI" id="CHEBI:78442"/>
        <dbReference type="ChEBI" id="CHEBI:78533"/>
        <dbReference type="ChEBI" id="CHEBI:456215"/>
        <dbReference type="EC" id="6.1.1.11"/>
    </reaction>
</comment>
<evidence type="ECO:0000256" key="14">
    <source>
        <dbReference type="PIRSR" id="PIRSR001529-2"/>
    </source>
</evidence>
<feature type="coiled-coil region" evidence="15">
    <location>
        <begin position="75"/>
        <end position="102"/>
    </location>
</feature>
<dbReference type="InterPro" id="IPR033729">
    <property type="entry name" value="SerRS_core"/>
</dbReference>
<evidence type="ECO:0000256" key="7">
    <source>
        <dbReference type="ARBA" id="ARBA00022840"/>
    </source>
</evidence>
<reference evidence="17 18" key="1">
    <citation type="submission" date="2013-10" db="EMBL/GenBank/DDBJ databases">
        <title>Salinisphaera orenii MK-B5 Genome Sequencing.</title>
        <authorList>
            <person name="Lai Q."/>
            <person name="Li C."/>
            <person name="Shao Z."/>
        </authorList>
    </citation>
    <scope>NUCLEOTIDE SEQUENCE [LARGE SCALE GENOMIC DNA]</scope>
    <source>
        <strain evidence="17 18">MK-B5</strain>
    </source>
</reference>
<comment type="caution">
    <text evidence="12">Lacks conserved residue(s) required for the propagation of feature annotation.</text>
</comment>
<dbReference type="NCBIfam" id="TIGR00414">
    <property type="entry name" value="serS"/>
    <property type="match status" value="1"/>
</dbReference>
<comment type="pathway">
    <text evidence="2 12">Aminoacyl-tRNA biosynthesis; selenocysteinyl-tRNA(Sec) biosynthesis; L-seryl-tRNA(Sec) from L-serine and tRNA(Sec): step 1/1.</text>
</comment>
<evidence type="ECO:0000256" key="15">
    <source>
        <dbReference type="SAM" id="Coils"/>
    </source>
</evidence>
<dbReference type="InterPro" id="IPR002314">
    <property type="entry name" value="aa-tRNA-synt_IIb"/>
</dbReference>
<evidence type="ECO:0000256" key="8">
    <source>
        <dbReference type="ARBA" id="ARBA00022917"/>
    </source>
</evidence>
<feature type="binding site" evidence="12">
    <location>
        <position position="384"/>
    </location>
    <ligand>
        <name>L-serine</name>
        <dbReference type="ChEBI" id="CHEBI:33384"/>
    </ligand>
</feature>
<dbReference type="EC" id="6.1.1.11" evidence="12"/>
<dbReference type="InterPro" id="IPR042103">
    <property type="entry name" value="SerRS_1_N_sf"/>
</dbReference>
<dbReference type="PIRSF" id="PIRSF001529">
    <property type="entry name" value="Ser-tRNA-synth_IIa"/>
    <property type="match status" value="1"/>
</dbReference>
<evidence type="ECO:0000256" key="5">
    <source>
        <dbReference type="ARBA" id="ARBA00022598"/>
    </source>
</evidence>
<feature type="binding site" evidence="13">
    <location>
        <position position="230"/>
    </location>
    <ligand>
        <name>L-serine</name>
        <dbReference type="ChEBI" id="CHEBI:33384"/>
    </ligand>
</feature>
<evidence type="ECO:0000256" key="9">
    <source>
        <dbReference type="ARBA" id="ARBA00023146"/>
    </source>
</evidence>
<dbReference type="InterPro" id="IPR006195">
    <property type="entry name" value="aa-tRNA-synth_II"/>
</dbReference>
<dbReference type="InterPro" id="IPR002317">
    <property type="entry name" value="Ser-tRNA-ligase_type_1"/>
</dbReference>
<protein>
    <recommendedName>
        <fullName evidence="12">Serine--tRNA ligase</fullName>
        <ecNumber evidence="12">6.1.1.11</ecNumber>
    </recommendedName>
    <alternativeName>
        <fullName evidence="12">Seryl-tRNA synthetase</fullName>
        <shortName evidence="12">SerRS</shortName>
    </alternativeName>
    <alternativeName>
        <fullName evidence="12">Seryl-tRNA(Ser/Sec) synthetase</fullName>
    </alternativeName>
</protein>
<accession>A0A423PP43</accession>
<evidence type="ECO:0000256" key="1">
    <source>
        <dbReference type="ARBA" id="ARBA00004496"/>
    </source>
</evidence>
<dbReference type="Proteomes" id="UP000283993">
    <property type="component" value="Unassembled WGS sequence"/>
</dbReference>
<keyword evidence="15" id="KW-0175">Coiled coil</keyword>
<keyword evidence="7 12" id="KW-0067">ATP-binding</keyword>
<comment type="subunit">
    <text evidence="12">Homodimer. The tRNA molecule binds across the dimer.</text>
</comment>
<comment type="domain">
    <text evidence="12">Consists of two distinct domains, a catalytic core and a N-terminal extension that is involved in tRNA binding.</text>
</comment>
<keyword evidence="9 12" id="KW-0030">Aminoacyl-tRNA synthetase</keyword>
<dbReference type="SUPFAM" id="SSF46589">
    <property type="entry name" value="tRNA-binding arm"/>
    <property type="match status" value="1"/>
</dbReference>
<evidence type="ECO:0000256" key="11">
    <source>
        <dbReference type="ARBA" id="ARBA00048823"/>
    </source>
</evidence>
<keyword evidence="5 12" id="KW-0436">Ligase</keyword>
<feature type="binding site" evidence="12">
    <location>
        <begin position="230"/>
        <end position="232"/>
    </location>
    <ligand>
        <name>L-serine</name>
        <dbReference type="ChEBI" id="CHEBI:33384"/>
    </ligand>
</feature>
<evidence type="ECO:0000313" key="18">
    <source>
        <dbReference type="Proteomes" id="UP000283993"/>
    </source>
</evidence>
<keyword evidence="6 12" id="KW-0547">Nucleotide-binding</keyword>
<dbReference type="AlphaFoldDB" id="A0A423PP43"/>
<dbReference type="HAMAP" id="MF_00176">
    <property type="entry name" value="Ser_tRNA_synth_type1"/>
    <property type="match status" value="1"/>
</dbReference>
<dbReference type="RefSeq" id="WP_123631037.1">
    <property type="nucleotide sequence ID" value="NZ_AYKH01000013.1"/>
</dbReference>
<evidence type="ECO:0000256" key="4">
    <source>
        <dbReference type="ARBA" id="ARBA00022490"/>
    </source>
</evidence>
<evidence type="ECO:0000259" key="16">
    <source>
        <dbReference type="PROSITE" id="PS50862"/>
    </source>
</evidence>
<evidence type="ECO:0000256" key="6">
    <source>
        <dbReference type="ARBA" id="ARBA00022741"/>
    </source>
</evidence>
<dbReference type="InterPro" id="IPR010978">
    <property type="entry name" value="tRNA-bd_arm"/>
</dbReference>
<evidence type="ECO:0000313" key="17">
    <source>
        <dbReference type="EMBL" id="ROO27369.1"/>
    </source>
</evidence>
<dbReference type="UniPathway" id="UPA00906">
    <property type="reaction ID" value="UER00895"/>
</dbReference>
<dbReference type="CDD" id="cd00770">
    <property type="entry name" value="SerRS_core"/>
    <property type="match status" value="1"/>
</dbReference>
<dbReference type="Pfam" id="PF02403">
    <property type="entry name" value="Seryl_tRNA_N"/>
    <property type="match status" value="1"/>
</dbReference>
<keyword evidence="8 12" id="KW-0648">Protein biosynthesis</keyword>
<dbReference type="EMBL" id="AYKH01000013">
    <property type="protein sequence ID" value="ROO27369.1"/>
    <property type="molecule type" value="Genomic_DNA"/>
</dbReference>
<feature type="binding site" evidence="12 14">
    <location>
        <begin position="348"/>
        <end position="351"/>
    </location>
    <ligand>
        <name>ATP</name>
        <dbReference type="ChEBI" id="CHEBI:30616"/>
    </ligand>
</feature>
<feature type="binding site" evidence="12 14">
    <location>
        <begin position="261"/>
        <end position="263"/>
    </location>
    <ligand>
        <name>ATP</name>
        <dbReference type="ChEBI" id="CHEBI:30616"/>
    </ligand>
</feature>
<evidence type="ECO:0000256" key="2">
    <source>
        <dbReference type="ARBA" id="ARBA00005045"/>
    </source>
</evidence>